<sequence length="433" mass="47786">MARRSSTLRVLLNGRQVGWLSRAANGAIDFRYAQEWLDWEYVSPVSLSLPLDTRRYTGGAVTAVFDNLLPDNDDIRRRVAGRVGAEGADVYSLLAAVGRDCVGALQFLPEDEEASPAGTVEAEPLEDDDVAAMLRNLGRAPLGLERDDAFRISIAGAQEKTALLWWEDRWNKPHGTTATTHIFKPQIGELPNGIDLSNSVENEHLCLTFLGALGMDVAQTRVATFGERPVLIVERFDRLWARDGRLLRRPQEDLCQALSVPPTRKYEDHGGPGVAEIMKVLAASDRPDIDRRALMKTLIAFWLLGATDGHAKNFSIFLSPGGRFAATPIYDVLSAEPSLAAHQVNRRQMRLAMAIGDRRRYRLDEIAPRHFLQTAVRAGYDEESTREILHELRVTAEPAFEAAVAAMPTGAPAALVEPIGVAIRQRVGQIDLL</sequence>
<evidence type="ECO:0000256" key="3">
    <source>
        <dbReference type="ARBA" id="ARBA00022777"/>
    </source>
</evidence>
<dbReference type="GO" id="GO:0004674">
    <property type="term" value="F:protein serine/threonine kinase activity"/>
    <property type="evidence" value="ECO:0007669"/>
    <property type="project" value="TreeGrafter"/>
</dbReference>
<evidence type="ECO:0000313" key="7">
    <source>
        <dbReference type="Proteomes" id="UP000229081"/>
    </source>
</evidence>
<evidence type="ECO:0000313" key="6">
    <source>
        <dbReference type="EMBL" id="ATY32969.1"/>
    </source>
</evidence>
<dbReference type="Pfam" id="PF13657">
    <property type="entry name" value="Couple_hipA"/>
    <property type="match status" value="1"/>
</dbReference>
<dbReference type="InterPro" id="IPR017508">
    <property type="entry name" value="HipA_N1"/>
</dbReference>
<name>A0A2K8MMC6_9SPHN</name>
<dbReference type="RefSeq" id="WP_100282774.1">
    <property type="nucleotide sequence ID" value="NZ_CP024923.1"/>
</dbReference>
<dbReference type="EMBL" id="CP024923">
    <property type="protein sequence ID" value="ATY32969.1"/>
    <property type="molecule type" value="Genomic_DNA"/>
</dbReference>
<keyword evidence="2" id="KW-0808">Transferase</keyword>
<accession>A0A2K8MMC6</accession>
<dbReference type="PANTHER" id="PTHR37419">
    <property type="entry name" value="SERINE/THREONINE-PROTEIN KINASE TOXIN HIPA"/>
    <property type="match status" value="1"/>
</dbReference>
<dbReference type="NCBIfam" id="TIGR03071">
    <property type="entry name" value="couple_hipA"/>
    <property type="match status" value="1"/>
</dbReference>
<evidence type="ECO:0000256" key="2">
    <source>
        <dbReference type="ARBA" id="ARBA00022679"/>
    </source>
</evidence>
<dbReference type="Proteomes" id="UP000229081">
    <property type="component" value="Chromosome"/>
</dbReference>
<evidence type="ECO:0000256" key="1">
    <source>
        <dbReference type="ARBA" id="ARBA00010164"/>
    </source>
</evidence>
<keyword evidence="3" id="KW-0418">Kinase</keyword>
<protein>
    <submittedName>
        <fullName evidence="6">Toxin HipA</fullName>
    </submittedName>
</protein>
<dbReference type="KEGG" id="sphc:CVN68_14190"/>
<dbReference type="InterPro" id="IPR052028">
    <property type="entry name" value="HipA_Ser/Thr_kinase"/>
</dbReference>
<evidence type="ECO:0000259" key="4">
    <source>
        <dbReference type="Pfam" id="PF07804"/>
    </source>
</evidence>
<dbReference type="CDD" id="cd17808">
    <property type="entry name" value="HipA_Ec_like"/>
    <property type="match status" value="1"/>
</dbReference>
<reference evidence="6 7" key="1">
    <citation type="submission" date="2017-11" db="EMBL/GenBank/DDBJ databases">
        <title>Complete genome sequence of Sphingomonas sp. Strain Cra20, a psychrotolerant potential plant growth promoting rhizobacteria.</title>
        <authorList>
            <person name="Luo Y."/>
        </authorList>
    </citation>
    <scope>NUCLEOTIDE SEQUENCE [LARGE SCALE GENOMIC DNA]</scope>
    <source>
        <strain evidence="6 7">Cra20</strain>
    </source>
</reference>
<evidence type="ECO:0000259" key="5">
    <source>
        <dbReference type="Pfam" id="PF13657"/>
    </source>
</evidence>
<dbReference type="OrthoDB" id="9805913at2"/>
<comment type="similarity">
    <text evidence="1">Belongs to the HipA Ser/Thr kinase family.</text>
</comment>
<keyword evidence="7" id="KW-1185">Reference proteome</keyword>
<dbReference type="Pfam" id="PF07804">
    <property type="entry name" value="HipA_C"/>
    <property type="match status" value="1"/>
</dbReference>
<proteinExistence type="inferred from homology"/>
<dbReference type="InterPro" id="IPR012893">
    <property type="entry name" value="HipA-like_C"/>
</dbReference>
<dbReference type="AlphaFoldDB" id="A0A2K8MMC6"/>
<feature type="domain" description="HipA-like C-terminal" evidence="4">
    <location>
        <begin position="152"/>
        <end position="396"/>
    </location>
</feature>
<dbReference type="PANTHER" id="PTHR37419:SF1">
    <property type="entry name" value="SERINE_THREONINE-PROTEIN KINASE TOXIN HIPA"/>
    <property type="match status" value="1"/>
</dbReference>
<dbReference type="GO" id="GO:0005829">
    <property type="term" value="C:cytosol"/>
    <property type="evidence" value="ECO:0007669"/>
    <property type="project" value="TreeGrafter"/>
</dbReference>
<feature type="domain" description="HipA N-terminal subdomain 1" evidence="5">
    <location>
        <begin position="8"/>
        <end position="107"/>
    </location>
</feature>
<organism evidence="6 7">
    <name type="scientific">Sphingomonas psychrotolerans</name>
    <dbReference type="NCBI Taxonomy" id="1327635"/>
    <lineage>
        <taxon>Bacteria</taxon>
        <taxon>Pseudomonadati</taxon>
        <taxon>Pseudomonadota</taxon>
        <taxon>Alphaproteobacteria</taxon>
        <taxon>Sphingomonadales</taxon>
        <taxon>Sphingomonadaceae</taxon>
        <taxon>Sphingomonas</taxon>
    </lineage>
</organism>
<gene>
    <name evidence="6" type="ORF">CVN68_14190</name>
</gene>